<proteinExistence type="predicted"/>
<name>A0A5C8P6H0_9HYPH</name>
<feature type="transmembrane region" description="Helical" evidence="1">
    <location>
        <begin position="249"/>
        <end position="266"/>
    </location>
</feature>
<dbReference type="Proteomes" id="UP000321638">
    <property type="component" value="Unassembled WGS sequence"/>
</dbReference>
<evidence type="ECO:0000256" key="1">
    <source>
        <dbReference type="SAM" id="Phobius"/>
    </source>
</evidence>
<protein>
    <submittedName>
        <fullName evidence="2">NnrS family protein</fullName>
    </submittedName>
</protein>
<accession>A0A5C8P6H0</accession>
<dbReference type="EMBL" id="VDUZ01000090">
    <property type="protein sequence ID" value="TXL69281.1"/>
    <property type="molecule type" value="Genomic_DNA"/>
</dbReference>
<feature type="transmembrane region" description="Helical" evidence="1">
    <location>
        <begin position="344"/>
        <end position="361"/>
    </location>
</feature>
<dbReference type="Pfam" id="PF05940">
    <property type="entry name" value="NnrS"/>
    <property type="match status" value="1"/>
</dbReference>
<keyword evidence="3" id="KW-1185">Reference proteome</keyword>
<dbReference type="OrthoDB" id="9770040at2"/>
<evidence type="ECO:0000313" key="2">
    <source>
        <dbReference type="EMBL" id="TXL69281.1"/>
    </source>
</evidence>
<feature type="transmembrane region" description="Helical" evidence="1">
    <location>
        <begin position="121"/>
        <end position="144"/>
    </location>
</feature>
<feature type="transmembrane region" description="Helical" evidence="1">
    <location>
        <begin position="225"/>
        <end position="243"/>
    </location>
</feature>
<feature type="transmembrane region" description="Helical" evidence="1">
    <location>
        <begin position="98"/>
        <end position="115"/>
    </location>
</feature>
<keyword evidence="1" id="KW-0812">Transmembrane</keyword>
<comment type="caution">
    <text evidence="2">The sequence shown here is derived from an EMBL/GenBank/DDBJ whole genome shotgun (WGS) entry which is preliminary data.</text>
</comment>
<organism evidence="2 3">
    <name type="scientific">Vineibacter terrae</name>
    <dbReference type="NCBI Taxonomy" id="2586908"/>
    <lineage>
        <taxon>Bacteria</taxon>
        <taxon>Pseudomonadati</taxon>
        <taxon>Pseudomonadota</taxon>
        <taxon>Alphaproteobacteria</taxon>
        <taxon>Hyphomicrobiales</taxon>
        <taxon>Vineibacter</taxon>
    </lineage>
</organism>
<feature type="transmembrane region" description="Helical" evidence="1">
    <location>
        <begin position="278"/>
        <end position="299"/>
    </location>
</feature>
<feature type="transmembrane region" description="Helical" evidence="1">
    <location>
        <begin position="151"/>
        <end position="169"/>
    </location>
</feature>
<evidence type="ECO:0000313" key="3">
    <source>
        <dbReference type="Proteomes" id="UP000321638"/>
    </source>
</evidence>
<dbReference type="InterPro" id="IPR010266">
    <property type="entry name" value="NnrS"/>
</dbReference>
<sequence>MRTNIMDLTEPVARPAGFAPLAYGFRPFFLLAALYAAGAIPVYLAWLSGLGLAPQRLPVIMWHAHEMLFGFAGAALGGFLLTAVPNWTGAPPVAGSRLGVLVVLWLLGRVAMMFIDALPWPLVAAADLVFLPAVAIAAAPALIAAGNRRNYIFFVLFAAITVANVLVHLDAGGVLPQGRRGLFLALDILLLMITVISGRIVPAFTGTFVRQRRPGSAGITPRPMLDRLCILSMVAVALLDVALGDASPVVGYASLLAAAMLAVRLARWRTAATVGTPILFVLHAGVIWLVLGLLARGAALAFDALPATAALHILTMGAIGTMIMGVMSRATLGHTGREMKAPSAMVVAYGLLALAVAARVAGQMLDAAAAAHLLLAAGVLWTAAFGLLAAVIAPMVLRPRVDGQPG</sequence>
<keyword evidence="1" id="KW-1133">Transmembrane helix</keyword>
<feature type="transmembrane region" description="Helical" evidence="1">
    <location>
        <begin position="311"/>
        <end position="332"/>
    </location>
</feature>
<dbReference type="AlphaFoldDB" id="A0A5C8P6H0"/>
<gene>
    <name evidence="2" type="ORF">FHP25_39645</name>
</gene>
<feature type="transmembrane region" description="Helical" evidence="1">
    <location>
        <begin position="181"/>
        <end position="204"/>
    </location>
</feature>
<feature type="transmembrane region" description="Helical" evidence="1">
    <location>
        <begin position="28"/>
        <end position="47"/>
    </location>
</feature>
<feature type="transmembrane region" description="Helical" evidence="1">
    <location>
        <begin position="67"/>
        <end position="86"/>
    </location>
</feature>
<reference evidence="2 3" key="1">
    <citation type="submission" date="2019-06" db="EMBL/GenBank/DDBJ databases">
        <title>New taxonomy in bacterial strain CC-CFT640, isolated from vineyard.</title>
        <authorList>
            <person name="Lin S.-Y."/>
            <person name="Tsai C.-F."/>
            <person name="Young C.-C."/>
        </authorList>
    </citation>
    <scope>NUCLEOTIDE SEQUENCE [LARGE SCALE GENOMIC DNA]</scope>
    <source>
        <strain evidence="2 3">CC-CFT640</strain>
    </source>
</reference>
<keyword evidence="1" id="KW-0472">Membrane</keyword>
<dbReference type="RefSeq" id="WP_147852550.1">
    <property type="nucleotide sequence ID" value="NZ_VDUZ01000090.1"/>
</dbReference>
<feature type="transmembrane region" description="Helical" evidence="1">
    <location>
        <begin position="373"/>
        <end position="397"/>
    </location>
</feature>